<feature type="transmembrane region" description="Helical" evidence="8">
    <location>
        <begin position="80"/>
        <end position="98"/>
    </location>
</feature>
<evidence type="ECO:0000256" key="8">
    <source>
        <dbReference type="SAM" id="Phobius"/>
    </source>
</evidence>
<feature type="transmembrane region" description="Helical" evidence="8">
    <location>
        <begin position="110"/>
        <end position="128"/>
    </location>
</feature>
<keyword evidence="5 8" id="KW-1133">Transmembrane helix</keyword>
<dbReference type="AlphaFoldDB" id="A0AAF0VAC7"/>
<keyword evidence="6 8" id="KW-0472">Membrane</keyword>
<evidence type="ECO:0000256" key="5">
    <source>
        <dbReference type="ARBA" id="ARBA00022989"/>
    </source>
</evidence>
<feature type="signal peptide" evidence="9">
    <location>
        <begin position="1"/>
        <end position="19"/>
    </location>
</feature>
<evidence type="ECO:0000256" key="4">
    <source>
        <dbReference type="ARBA" id="ARBA00022692"/>
    </source>
</evidence>
<evidence type="ECO:0000313" key="11">
    <source>
        <dbReference type="Proteomes" id="UP001234989"/>
    </source>
</evidence>
<proteinExistence type="inferred from homology"/>
<evidence type="ECO:0000256" key="9">
    <source>
        <dbReference type="SAM" id="SignalP"/>
    </source>
</evidence>
<feature type="chain" id="PRO_5042266458" description="tRNA dimethylallyltransferase" evidence="9">
    <location>
        <begin position="20"/>
        <end position="706"/>
    </location>
</feature>
<dbReference type="GO" id="GO:0016020">
    <property type="term" value="C:membrane"/>
    <property type="evidence" value="ECO:0007669"/>
    <property type="project" value="UniProtKB-SubCell"/>
</dbReference>
<evidence type="ECO:0000313" key="10">
    <source>
        <dbReference type="EMBL" id="WMV60459.1"/>
    </source>
</evidence>
<organism evidence="10 11">
    <name type="scientific">Solanum verrucosum</name>
    <dbReference type="NCBI Taxonomy" id="315347"/>
    <lineage>
        <taxon>Eukaryota</taxon>
        <taxon>Viridiplantae</taxon>
        <taxon>Streptophyta</taxon>
        <taxon>Embryophyta</taxon>
        <taxon>Tracheophyta</taxon>
        <taxon>Spermatophyta</taxon>
        <taxon>Magnoliopsida</taxon>
        <taxon>eudicotyledons</taxon>
        <taxon>Gunneridae</taxon>
        <taxon>Pentapetalae</taxon>
        <taxon>asterids</taxon>
        <taxon>lamiids</taxon>
        <taxon>Solanales</taxon>
        <taxon>Solanaceae</taxon>
        <taxon>Solanoideae</taxon>
        <taxon>Solaneae</taxon>
        <taxon>Solanum</taxon>
    </lineage>
</organism>
<dbReference type="Pfam" id="PF16913">
    <property type="entry name" value="PUNUT"/>
    <property type="match status" value="1"/>
</dbReference>
<keyword evidence="3" id="KW-0813">Transport</keyword>
<dbReference type="InterPro" id="IPR037185">
    <property type="entry name" value="EmrE-like"/>
</dbReference>
<accession>A0AAF0VAC7</accession>
<keyword evidence="7" id="KW-0547">Nucleotide-binding</keyword>
<dbReference type="GO" id="GO:0005524">
    <property type="term" value="F:ATP binding"/>
    <property type="evidence" value="ECO:0007669"/>
    <property type="project" value="UniProtKB-KW"/>
</dbReference>
<feature type="transmembrane region" description="Helical" evidence="8">
    <location>
        <begin position="204"/>
        <end position="225"/>
    </location>
</feature>
<keyword evidence="9" id="KW-0732">Signal</keyword>
<dbReference type="Gene3D" id="3.40.50.300">
    <property type="entry name" value="P-loop containing nucleotide triphosphate hydrolases"/>
    <property type="match status" value="1"/>
</dbReference>
<comment type="similarity">
    <text evidence="2">Belongs to the purine permeases (TC 2.A.7.14) family.</text>
</comment>
<evidence type="ECO:0000256" key="1">
    <source>
        <dbReference type="ARBA" id="ARBA00004141"/>
    </source>
</evidence>
<dbReference type="Gene3D" id="1.10.3730.20">
    <property type="match status" value="1"/>
</dbReference>
<reference evidence="10" key="1">
    <citation type="submission" date="2023-08" db="EMBL/GenBank/DDBJ databases">
        <title>A de novo genome assembly of Solanum verrucosum Schlechtendal, a Mexican diploid species geographically isolated from the other diploid A-genome species in potato relatives.</title>
        <authorList>
            <person name="Hosaka K."/>
        </authorList>
    </citation>
    <scope>NUCLEOTIDE SEQUENCE</scope>
    <source>
        <tissue evidence="10">Young leaves</tissue>
    </source>
</reference>
<keyword evidence="11" id="KW-1185">Reference proteome</keyword>
<dbReference type="Proteomes" id="UP001234989">
    <property type="component" value="Chromosome 12"/>
</dbReference>
<name>A0AAF0VAC7_SOLVR</name>
<evidence type="ECO:0000256" key="3">
    <source>
        <dbReference type="ARBA" id="ARBA00022448"/>
    </source>
</evidence>
<dbReference type="PANTHER" id="PTHR31376:SF92">
    <property type="entry name" value="PURINE PERMEASE-RELATED"/>
    <property type="match status" value="1"/>
</dbReference>
<keyword evidence="7" id="KW-0808">Transferase</keyword>
<protein>
    <recommendedName>
        <fullName evidence="12">tRNA dimethylallyltransferase</fullName>
    </recommendedName>
</protein>
<dbReference type="HAMAP" id="MF_00185">
    <property type="entry name" value="IPP_trans"/>
    <property type="match status" value="1"/>
</dbReference>
<comment type="similarity">
    <text evidence="7">Belongs to the IPP transferase family.</text>
</comment>
<dbReference type="GO" id="GO:0015211">
    <property type="term" value="F:purine nucleoside transmembrane transporter activity"/>
    <property type="evidence" value="ECO:0007669"/>
    <property type="project" value="InterPro"/>
</dbReference>
<dbReference type="GO" id="GO:0052381">
    <property type="term" value="F:tRNA dimethylallyltransferase activity"/>
    <property type="evidence" value="ECO:0007669"/>
    <property type="project" value="InterPro"/>
</dbReference>
<dbReference type="EMBL" id="CP133623">
    <property type="protein sequence ID" value="WMV60459.1"/>
    <property type="molecule type" value="Genomic_DNA"/>
</dbReference>
<evidence type="ECO:0000256" key="7">
    <source>
        <dbReference type="RuleBase" id="RU003785"/>
    </source>
</evidence>
<dbReference type="InterPro" id="IPR018022">
    <property type="entry name" value="IPT"/>
</dbReference>
<evidence type="ECO:0000256" key="6">
    <source>
        <dbReference type="ARBA" id="ARBA00023136"/>
    </source>
</evidence>
<dbReference type="InterPro" id="IPR027417">
    <property type="entry name" value="P-loop_NTPase"/>
</dbReference>
<dbReference type="Gene3D" id="1.10.20.140">
    <property type="match status" value="1"/>
</dbReference>
<keyword evidence="7" id="KW-0067">ATP-binding</keyword>
<feature type="transmembrane region" description="Helical" evidence="8">
    <location>
        <begin position="167"/>
        <end position="192"/>
    </location>
</feature>
<evidence type="ECO:0000256" key="2">
    <source>
        <dbReference type="ARBA" id="ARBA00006213"/>
    </source>
</evidence>
<dbReference type="GO" id="GO:0005345">
    <property type="term" value="F:purine nucleobase transmembrane transporter activity"/>
    <property type="evidence" value="ECO:0007669"/>
    <property type="project" value="UniProtKB-ARBA"/>
</dbReference>
<feature type="transmembrane region" description="Helical" evidence="8">
    <location>
        <begin position="135"/>
        <end position="155"/>
    </location>
</feature>
<gene>
    <name evidence="10" type="ORF">MTR67_053844</name>
</gene>
<sequence length="706" mass="78832">MKKFALLLLNIIMFSIGNCGGPLISRFYFIHGGQRIWLSSWLQTIACPLILIPLSISYFHRRKIESPATAKILSITRREIIGSIGVGIIAGLDGYFISWGPAKLPVSTSSLINATQLAFTALFAVLLVKQKLTVYSTLSVFLLIAGAATLALRGNGDRPAGVSVKEYVIGFVMTVMGAVCFGLMVSLIELIYIKAKNAISYTMVLEIQLIIGVSATVFCTIGMIINNDFQAIPKEASEYEIGEAKYYLPIGPVAPVMISTVGTGGVRISSYLRLPYTVETLLRRRCRLFTSCSASSTKEKVIVISGPTGAGKSKLALELAKRLNGEIISADSVQVYRGLDVGSAKPSFDERKEVVHHLVDILHPSEEYSVGQFFEDARQTTRDILDRGRVPIVAGGTGLYLRWFIYGRPDVPKASREIAAEVDSELASLQNDEDWNAAVQLLVKAGDPGAQSLPANDWYRLRRRLEIVKSTGSPPSAFEVPYNSFREQLVSGQIDAAEVKTSADKLQQNEIKDLDYDFLCYFLSTNRIDLYRSIDFRCEDMLLGADGILSEAGWLLDVGLLPNSSSATRAIGYRQAMEYLLRCRENGGWSSAGDFYEFLSEFQKESRNFAKRQMTWFRNEQIYEWIDASKPLEKVLSFICDSYNSQDGHFQMPESLRMRKDIRNHRQSAELKTYRTINRHFIGREDCVDVLDWIKKTYGQPTDSLC</sequence>
<dbReference type="InterPro" id="IPR030182">
    <property type="entry name" value="PUP_plant"/>
</dbReference>
<dbReference type="Pfam" id="PF01715">
    <property type="entry name" value="IPPT"/>
    <property type="match status" value="1"/>
</dbReference>
<dbReference type="FunFam" id="1.10.20.140:FF:000007">
    <property type="entry name" value="tRNA dimethylallyltransferase 9"/>
    <property type="match status" value="1"/>
</dbReference>
<dbReference type="PANTHER" id="PTHR31376">
    <property type="entry name" value="OS09G0467300 PROTEIN-RELATED"/>
    <property type="match status" value="1"/>
</dbReference>
<dbReference type="SUPFAM" id="SSF103481">
    <property type="entry name" value="Multidrug resistance efflux transporter EmrE"/>
    <property type="match status" value="1"/>
</dbReference>
<comment type="subcellular location">
    <subcellularLocation>
        <location evidence="1">Membrane</location>
        <topology evidence="1">Multi-pass membrane protein</topology>
    </subcellularLocation>
</comment>
<dbReference type="SUPFAM" id="SSF52540">
    <property type="entry name" value="P-loop containing nucleoside triphosphate hydrolases"/>
    <property type="match status" value="2"/>
</dbReference>
<dbReference type="NCBIfam" id="TIGR00174">
    <property type="entry name" value="miaA"/>
    <property type="match status" value="1"/>
</dbReference>
<keyword evidence="4 8" id="KW-0812">Transmembrane</keyword>
<feature type="transmembrane region" description="Helical" evidence="8">
    <location>
        <begin position="35"/>
        <end position="59"/>
    </location>
</feature>
<dbReference type="GO" id="GO:0008033">
    <property type="term" value="P:tRNA processing"/>
    <property type="evidence" value="ECO:0007669"/>
    <property type="project" value="InterPro"/>
</dbReference>
<evidence type="ECO:0008006" key="12">
    <source>
        <dbReference type="Google" id="ProtNLM"/>
    </source>
</evidence>